<evidence type="ECO:0000259" key="16">
    <source>
        <dbReference type="PROSITE" id="PS50109"/>
    </source>
</evidence>
<evidence type="ECO:0000256" key="1">
    <source>
        <dbReference type="ARBA" id="ARBA00000085"/>
    </source>
</evidence>
<keyword evidence="14 15" id="KW-0472">Membrane</keyword>
<dbReference type="CDD" id="cd00082">
    <property type="entry name" value="HisKA"/>
    <property type="match status" value="1"/>
</dbReference>
<keyword evidence="5" id="KW-1003">Cell membrane</keyword>
<dbReference type="Pfam" id="PF02518">
    <property type="entry name" value="HATPase_c"/>
    <property type="match status" value="1"/>
</dbReference>
<keyword evidence="12 15" id="KW-1133">Transmembrane helix</keyword>
<dbReference type="CDD" id="cd06225">
    <property type="entry name" value="HAMP"/>
    <property type="match status" value="1"/>
</dbReference>
<dbReference type="EC" id="2.7.13.3" evidence="4"/>
<feature type="transmembrane region" description="Helical" evidence="15">
    <location>
        <begin position="164"/>
        <end position="184"/>
    </location>
</feature>
<dbReference type="InterPro" id="IPR003661">
    <property type="entry name" value="HisK_dim/P_dom"/>
</dbReference>
<dbReference type="Gene3D" id="6.10.340.10">
    <property type="match status" value="1"/>
</dbReference>
<dbReference type="GO" id="GO:0005886">
    <property type="term" value="C:plasma membrane"/>
    <property type="evidence" value="ECO:0007669"/>
    <property type="project" value="UniProtKB-SubCell"/>
</dbReference>
<evidence type="ECO:0000256" key="5">
    <source>
        <dbReference type="ARBA" id="ARBA00022475"/>
    </source>
</evidence>
<comment type="catalytic activity">
    <reaction evidence="1">
        <text>ATP + protein L-histidine = ADP + protein N-phospho-L-histidine.</text>
        <dbReference type="EC" id="2.7.13.3"/>
    </reaction>
</comment>
<dbReference type="SMART" id="SM00387">
    <property type="entry name" value="HATPase_c"/>
    <property type="match status" value="1"/>
</dbReference>
<dbReference type="PRINTS" id="PR00344">
    <property type="entry name" value="BCTRLSENSOR"/>
</dbReference>
<dbReference type="InterPro" id="IPR050398">
    <property type="entry name" value="HssS/ArlS-like"/>
</dbReference>
<dbReference type="SUPFAM" id="SSF55874">
    <property type="entry name" value="ATPase domain of HSP90 chaperone/DNA topoisomerase II/histidine kinase"/>
    <property type="match status" value="1"/>
</dbReference>
<feature type="domain" description="HAMP" evidence="17">
    <location>
        <begin position="186"/>
        <end position="238"/>
    </location>
</feature>
<dbReference type="EMBL" id="WUBI01000001">
    <property type="protein sequence ID" value="MWV43674.1"/>
    <property type="molecule type" value="Genomic_DNA"/>
</dbReference>
<dbReference type="PANTHER" id="PTHR45528:SF1">
    <property type="entry name" value="SENSOR HISTIDINE KINASE CPXA"/>
    <property type="match status" value="1"/>
</dbReference>
<dbReference type="SUPFAM" id="SSF158472">
    <property type="entry name" value="HAMP domain-like"/>
    <property type="match status" value="1"/>
</dbReference>
<dbReference type="AlphaFoldDB" id="A0A7X3IGT7"/>
<dbReference type="SMART" id="SM00304">
    <property type="entry name" value="HAMP"/>
    <property type="match status" value="1"/>
</dbReference>
<proteinExistence type="predicted"/>
<evidence type="ECO:0000313" key="19">
    <source>
        <dbReference type="Proteomes" id="UP000460318"/>
    </source>
</evidence>
<dbReference type="Pfam" id="PF00512">
    <property type="entry name" value="HisKA"/>
    <property type="match status" value="1"/>
</dbReference>
<keyword evidence="11" id="KW-0067">ATP-binding</keyword>
<reference evidence="18 19" key="1">
    <citation type="submission" date="2019-12" db="EMBL/GenBank/DDBJ databases">
        <title>Paenibacillus sp. nov., an endophytic bacterium isolated from the stem of Dendrobium.</title>
        <authorList>
            <person name="Zhao R."/>
        </authorList>
    </citation>
    <scope>NUCLEOTIDE SEQUENCE [LARGE SCALE GENOMIC DNA]</scope>
    <source>
        <strain evidence="18 19">HJL G12</strain>
    </source>
</reference>
<dbReference type="Gene3D" id="1.10.287.130">
    <property type="match status" value="1"/>
</dbReference>
<evidence type="ECO:0000256" key="15">
    <source>
        <dbReference type="SAM" id="Phobius"/>
    </source>
</evidence>
<dbReference type="SUPFAM" id="SSF47384">
    <property type="entry name" value="Homodimeric domain of signal transducing histidine kinase"/>
    <property type="match status" value="1"/>
</dbReference>
<keyword evidence="19" id="KW-1185">Reference proteome</keyword>
<name>A0A7X3IGT7_9BACL</name>
<dbReference type="SMART" id="SM00388">
    <property type="entry name" value="HisKA"/>
    <property type="match status" value="1"/>
</dbReference>
<dbReference type="Gene3D" id="3.30.565.10">
    <property type="entry name" value="Histidine kinase-like ATPase, C-terminal domain"/>
    <property type="match status" value="1"/>
</dbReference>
<evidence type="ECO:0000256" key="2">
    <source>
        <dbReference type="ARBA" id="ARBA00004314"/>
    </source>
</evidence>
<organism evidence="18 19">
    <name type="scientific">Paenibacillus dendrobii</name>
    <dbReference type="NCBI Taxonomy" id="2691084"/>
    <lineage>
        <taxon>Bacteria</taxon>
        <taxon>Bacillati</taxon>
        <taxon>Bacillota</taxon>
        <taxon>Bacilli</taxon>
        <taxon>Bacillales</taxon>
        <taxon>Paenibacillaceae</taxon>
        <taxon>Paenibacillus</taxon>
    </lineage>
</organism>
<dbReference type="Pfam" id="PF00672">
    <property type="entry name" value="HAMP"/>
    <property type="match status" value="1"/>
</dbReference>
<evidence type="ECO:0000256" key="11">
    <source>
        <dbReference type="ARBA" id="ARBA00022840"/>
    </source>
</evidence>
<evidence type="ECO:0000256" key="10">
    <source>
        <dbReference type="ARBA" id="ARBA00022777"/>
    </source>
</evidence>
<keyword evidence="9" id="KW-0547">Nucleotide-binding</keyword>
<evidence type="ECO:0000256" key="7">
    <source>
        <dbReference type="ARBA" id="ARBA00022679"/>
    </source>
</evidence>
<evidence type="ECO:0000256" key="9">
    <source>
        <dbReference type="ARBA" id="ARBA00022741"/>
    </source>
</evidence>
<dbReference type="InterPro" id="IPR036097">
    <property type="entry name" value="HisK_dim/P_sf"/>
</dbReference>
<dbReference type="PROSITE" id="PS50109">
    <property type="entry name" value="HIS_KIN"/>
    <property type="match status" value="1"/>
</dbReference>
<keyword evidence="13" id="KW-0902">Two-component regulatory system</keyword>
<evidence type="ECO:0000259" key="17">
    <source>
        <dbReference type="PROSITE" id="PS50885"/>
    </source>
</evidence>
<sequence length="473" mass="53618">MKRWNRIDIKLGAVMLGMFFVVLLLLGVVINELFTKFHTQQSHDEAEELASHVVKMLQEQEQTSVDIIGTMAEFSSVDIFLIQADGQFSPRDQVILAQRHYPQGIWDQASLLASHQVVKEFVSQGKWFLLHGKPILDSAGHMNGGVYVVSSLEEMKESIRTIRLMILLTGVGAFIVTLGLVLMLSRKLSYPLLQIEKAARRIAKGEFETRMPVKRGDEIGSLIGAINDLAGELQRYRDTRNEFFANISHELRTPITYLEGYADVLSKGLIEDEDEQRKTLDIIAEESRRLMVMIRELFDLAKMEEGRIDFYPEWVAMNALLEKSAAKVKLRADSKEVELEVRHPEKEQYIWADSNRMEQILMNLLDNAISFTHQGRVMLTLTHGREQVKLEVTDTGPGIPADELPYIFERFYRVEKSRSRQHGGSGLGLSIVKKLVELQGGTVEVNSRVGDGTTFRIVFPSADALEDREKGTP</sequence>
<dbReference type="Proteomes" id="UP000460318">
    <property type="component" value="Unassembled WGS sequence"/>
</dbReference>
<evidence type="ECO:0000313" key="18">
    <source>
        <dbReference type="EMBL" id="MWV43674.1"/>
    </source>
</evidence>
<comment type="subcellular location">
    <subcellularLocation>
        <location evidence="3">Cell membrane</location>
        <topology evidence="3">Multi-pass membrane protein</topology>
    </subcellularLocation>
    <subcellularLocation>
        <location evidence="2">Membrane raft</location>
        <topology evidence="2">Multi-pass membrane protein</topology>
    </subcellularLocation>
</comment>
<evidence type="ECO:0000256" key="13">
    <source>
        <dbReference type="ARBA" id="ARBA00023012"/>
    </source>
</evidence>
<dbReference type="GO" id="GO:0000155">
    <property type="term" value="F:phosphorelay sensor kinase activity"/>
    <property type="evidence" value="ECO:0007669"/>
    <property type="project" value="InterPro"/>
</dbReference>
<dbReference type="GO" id="GO:0045121">
    <property type="term" value="C:membrane raft"/>
    <property type="evidence" value="ECO:0007669"/>
    <property type="project" value="UniProtKB-SubCell"/>
</dbReference>
<dbReference type="InterPro" id="IPR003594">
    <property type="entry name" value="HATPase_dom"/>
</dbReference>
<gene>
    <name evidence="18" type="ORF">GRF59_08495</name>
</gene>
<feature type="domain" description="Histidine kinase" evidence="16">
    <location>
        <begin position="246"/>
        <end position="463"/>
    </location>
</feature>
<keyword evidence="8 15" id="KW-0812">Transmembrane</keyword>
<dbReference type="FunFam" id="1.10.287.130:FF:000001">
    <property type="entry name" value="Two-component sensor histidine kinase"/>
    <property type="match status" value="1"/>
</dbReference>
<dbReference type="InterPro" id="IPR005467">
    <property type="entry name" value="His_kinase_dom"/>
</dbReference>
<dbReference type="InterPro" id="IPR004358">
    <property type="entry name" value="Sig_transdc_His_kin-like_C"/>
</dbReference>
<evidence type="ECO:0000256" key="14">
    <source>
        <dbReference type="ARBA" id="ARBA00023136"/>
    </source>
</evidence>
<dbReference type="CDD" id="cd16922">
    <property type="entry name" value="HATPase_EvgS-ArcB-TorS-like"/>
    <property type="match status" value="1"/>
</dbReference>
<dbReference type="InterPro" id="IPR003660">
    <property type="entry name" value="HAMP_dom"/>
</dbReference>
<keyword evidence="7" id="KW-0808">Transferase</keyword>
<feature type="transmembrane region" description="Helical" evidence="15">
    <location>
        <begin position="12"/>
        <end position="34"/>
    </location>
</feature>
<keyword evidence="6" id="KW-0597">Phosphoprotein</keyword>
<dbReference type="PANTHER" id="PTHR45528">
    <property type="entry name" value="SENSOR HISTIDINE KINASE CPXA"/>
    <property type="match status" value="1"/>
</dbReference>
<evidence type="ECO:0000256" key="8">
    <source>
        <dbReference type="ARBA" id="ARBA00022692"/>
    </source>
</evidence>
<dbReference type="FunFam" id="3.30.565.10:FF:000023">
    <property type="entry name" value="PAS domain-containing sensor histidine kinase"/>
    <property type="match status" value="1"/>
</dbReference>
<evidence type="ECO:0000256" key="6">
    <source>
        <dbReference type="ARBA" id="ARBA00022553"/>
    </source>
</evidence>
<accession>A0A7X3IGT7</accession>
<protein>
    <recommendedName>
        <fullName evidence="4">histidine kinase</fullName>
        <ecNumber evidence="4">2.7.13.3</ecNumber>
    </recommendedName>
</protein>
<evidence type="ECO:0000256" key="12">
    <source>
        <dbReference type="ARBA" id="ARBA00022989"/>
    </source>
</evidence>
<dbReference type="GO" id="GO:0005524">
    <property type="term" value="F:ATP binding"/>
    <property type="evidence" value="ECO:0007669"/>
    <property type="project" value="UniProtKB-KW"/>
</dbReference>
<dbReference type="InterPro" id="IPR036890">
    <property type="entry name" value="HATPase_C_sf"/>
</dbReference>
<dbReference type="PROSITE" id="PS50885">
    <property type="entry name" value="HAMP"/>
    <property type="match status" value="1"/>
</dbReference>
<keyword evidence="10" id="KW-0418">Kinase</keyword>
<comment type="caution">
    <text evidence="18">The sequence shown here is derived from an EMBL/GenBank/DDBJ whole genome shotgun (WGS) entry which is preliminary data.</text>
</comment>
<evidence type="ECO:0000256" key="3">
    <source>
        <dbReference type="ARBA" id="ARBA00004651"/>
    </source>
</evidence>
<evidence type="ECO:0000256" key="4">
    <source>
        <dbReference type="ARBA" id="ARBA00012438"/>
    </source>
</evidence>